<evidence type="ECO:0000259" key="18">
    <source>
        <dbReference type="Pfam" id="PF06155"/>
    </source>
</evidence>
<dbReference type="InterPro" id="IPR012776">
    <property type="entry name" value="Trimethyllysine_dOase"/>
</dbReference>
<name>A0A7C8I6B8_9PLEO</name>
<accession>A0A7C8I6B8</accession>
<comment type="cofactor">
    <cofactor evidence="1">
        <name>Fe(2+)</name>
        <dbReference type="ChEBI" id="CHEBI:29033"/>
    </cofactor>
</comment>
<dbReference type="GO" id="GO:0005739">
    <property type="term" value="C:mitochondrion"/>
    <property type="evidence" value="ECO:0007669"/>
    <property type="project" value="TreeGrafter"/>
</dbReference>
<evidence type="ECO:0000313" key="19">
    <source>
        <dbReference type="EMBL" id="KAF2871889.1"/>
    </source>
</evidence>
<keyword evidence="8" id="KW-0223">Dioxygenase</keyword>
<evidence type="ECO:0000256" key="7">
    <source>
        <dbReference type="ARBA" id="ARBA00022873"/>
    </source>
</evidence>
<dbReference type="InterPro" id="IPR010376">
    <property type="entry name" value="GBBH-like_N"/>
</dbReference>
<comment type="pathway">
    <text evidence="3">Amine and polyamine biosynthesis; carnitine biosynthesis.</text>
</comment>
<evidence type="ECO:0000256" key="5">
    <source>
        <dbReference type="ARBA" id="ARBA00012267"/>
    </source>
</evidence>
<evidence type="ECO:0000256" key="16">
    <source>
        <dbReference type="ARBA" id="ARBA00071191"/>
    </source>
</evidence>
<reference evidence="19 20" key="1">
    <citation type="submission" date="2020-01" db="EMBL/GenBank/DDBJ databases">
        <authorList>
            <consortium name="DOE Joint Genome Institute"/>
            <person name="Haridas S."/>
            <person name="Albert R."/>
            <person name="Binder M."/>
            <person name="Bloem J."/>
            <person name="Labutti K."/>
            <person name="Salamov A."/>
            <person name="Andreopoulos B."/>
            <person name="Baker S.E."/>
            <person name="Barry K."/>
            <person name="Bills G."/>
            <person name="Bluhm B.H."/>
            <person name="Cannon C."/>
            <person name="Castanera R."/>
            <person name="Culley D.E."/>
            <person name="Daum C."/>
            <person name="Ezra D."/>
            <person name="Gonzalez J.B."/>
            <person name="Henrissat B."/>
            <person name="Kuo A."/>
            <person name="Liang C."/>
            <person name="Lipzen A."/>
            <person name="Lutzoni F."/>
            <person name="Magnuson J."/>
            <person name="Mondo S."/>
            <person name="Nolan M."/>
            <person name="Ohm R."/>
            <person name="Pangilinan J."/>
            <person name="Park H.-J.H."/>
            <person name="Ramirez L."/>
            <person name="Alfaro M."/>
            <person name="Sun H."/>
            <person name="Tritt A."/>
            <person name="Yoshinaga Y."/>
            <person name="Zwiers L.-H.L."/>
            <person name="Turgeon B.G."/>
            <person name="Goodwin S.B."/>
            <person name="Spatafora J.W."/>
            <person name="Crous P.W."/>
            <person name="Grigoriev I.V."/>
        </authorList>
    </citation>
    <scope>NUCLEOTIDE SEQUENCE [LARGE SCALE GENOMIC DNA]</scope>
    <source>
        <strain evidence="19 20">CBS 611.86</strain>
    </source>
</reference>
<evidence type="ECO:0000256" key="12">
    <source>
        <dbReference type="ARBA" id="ARBA00031778"/>
    </source>
</evidence>
<dbReference type="InterPro" id="IPR042098">
    <property type="entry name" value="TauD-like_sf"/>
</dbReference>
<dbReference type="AlphaFoldDB" id="A0A7C8I6B8"/>
<keyword evidence="7" id="KW-0124">Carnitine biosynthesis</keyword>
<sequence>MPLPRIPFARFRYASLTPSWARQPSCLQPRHCAKPHHMRRNSTYTQGNSQAADIRSNSILPQGRVVIPDYPIEINDRKVSVNGKDLPNIWLRDNCQCSSCMHPDTKQRMLDTFTIPQDIAINNASVSDHGVRIEWSDNHSSLYPRALLLQAASPPTQRSIIRLGLPPTLTLWGSEIGHAPPIEHHPSPSSSSSSTLPLAAILSKIRTHGFCYIDATPPTPSATSALLTQIAFIRPTHYGAFYDFTSDLSSADTAYTTLALPAHTDTTYFSDPAGLQAFHLLSHTRGAGGASLLVDGFKAASDLHAADPAAYAVLSSVNVHAHASGNRGISIQAHRGFPVLQHDGATGALLQVRWNTADRAGVELPVHEAGRWYDAARKFDALLKKRENEYWEQLTPGRVLVFDNWRVLHGRSAFTGERRVCGGYVNRDDWISKYKMVTMGQEKVLAHLASG</sequence>
<dbReference type="GO" id="GO:0045329">
    <property type="term" value="P:carnitine biosynthetic process"/>
    <property type="evidence" value="ECO:0007669"/>
    <property type="project" value="UniProtKB-UniPathway"/>
</dbReference>
<proteinExistence type="inferred from homology"/>
<dbReference type="InterPro" id="IPR038492">
    <property type="entry name" value="GBBH-like_N_sf"/>
</dbReference>
<keyword evidence="10" id="KW-0408">Iron</keyword>
<evidence type="ECO:0000256" key="11">
    <source>
        <dbReference type="ARBA" id="ARBA00030363"/>
    </source>
</evidence>
<dbReference type="SUPFAM" id="SSF51197">
    <property type="entry name" value="Clavaminate synthase-like"/>
    <property type="match status" value="1"/>
</dbReference>
<comment type="cofactor">
    <cofactor evidence="2">
        <name>L-ascorbate</name>
        <dbReference type="ChEBI" id="CHEBI:38290"/>
    </cofactor>
</comment>
<gene>
    <name evidence="19" type="ORF">BDV95DRAFT_676828</name>
</gene>
<keyword evidence="9" id="KW-0560">Oxidoreductase</keyword>
<dbReference type="Gene3D" id="3.60.130.10">
    <property type="entry name" value="Clavaminate synthase-like"/>
    <property type="match status" value="1"/>
</dbReference>
<dbReference type="InterPro" id="IPR003819">
    <property type="entry name" value="TauD/TfdA-like"/>
</dbReference>
<dbReference type="FunFam" id="3.60.130.10:FF:000001">
    <property type="entry name" value="Trimethyllysine dioxygenase, mitochondrial"/>
    <property type="match status" value="1"/>
</dbReference>
<evidence type="ECO:0000256" key="6">
    <source>
        <dbReference type="ARBA" id="ARBA00022723"/>
    </source>
</evidence>
<comment type="function">
    <text evidence="14">Converts trimethyllysine (TML) into hydroxytrimethyllysine (HTML).</text>
</comment>
<evidence type="ECO:0000256" key="1">
    <source>
        <dbReference type="ARBA" id="ARBA00001954"/>
    </source>
</evidence>
<evidence type="ECO:0000256" key="10">
    <source>
        <dbReference type="ARBA" id="ARBA00023004"/>
    </source>
</evidence>
<protein>
    <recommendedName>
        <fullName evidence="16">Trimethyllysine dioxygenase</fullName>
        <ecNumber evidence="5">1.14.11.8</ecNumber>
    </recommendedName>
    <alternativeName>
        <fullName evidence="12">Epsilon-trimethyllysine 2-oxoglutarate dioxygenase</fullName>
    </alternativeName>
    <alternativeName>
        <fullName evidence="11">TML hydroxylase</fullName>
    </alternativeName>
    <alternativeName>
        <fullName evidence="13">TML-alpha-ketoglutarate dioxygenase</fullName>
    </alternativeName>
</protein>
<dbReference type="GO" id="GO:0005506">
    <property type="term" value="F:iron ion binding"/>
    <property type="evidence" value="ECO:0007669"/>
    <property type="project" value="InterPro"/>
</dbReference>
<dbReference type="EC" id="1.14.11.8" evidence="5"/>
<evidence type="ECO:0000256" key="9">
    <source>
        <dbReference type="ARBA" id="ARBA00023002"/>
    </source>
</evidence>
<feature type="domain" description="Gamma-butyrobetaine hydroxylase-like N-terminal" evidence="18">
    <location>
        <begin position="84"/>
        <end position="145"/>
    </location>
</feature>
<dbReference type="PANTHER" id="PTHR10696">
    <property type="entry name" value="GAMMA-BUTYROBETAINE HYDROXYLASE-RELATED"/>
    <property type="match status" value="1"/>
</dbReference>
<keyword evidence="6" id="KW-0479">Metal-binding</keyword>
<comment type="similarity">
    <text evidence="4">Belongs to the gamma-BBH/TMLD family.</text>
</comment>
<organism evidence="19 20">
    <name type="scientific">Massariosphaeria phaeospora</name>
    <dbReference type="NCBI Taxonomy" id="100035"/>
    <lineage>
        <taxon>Eukaryota</taxon>
        <taxon>Fungi</taxon>
        <taxon>Dikarya</taxon>
        <taxon>Ascomycota</taxon>
        <taxon>Pezizomycotina</taxon>
        <taxon>Dothideomycetes</taxon>
        <taxon>Pleosporomycetidae</taxon>
        <taxon>Pleosporales</taxon>
        <taxon>Pleosporales incertae sedis</taxon>
        <taxon>Massariosphaeria</taxon>
    </lineage>
</organism>
<dbReference type="UniPathway" id="UPA00118"/>
<dbReference type="Gene3D" id="3.30.2020.30">
    <property type="match status" value="1"/>
</dbReference>
<evidence type="ECO:0000256" key="14">
    <source>
        <dbReference type="ARBA" id="ARBA00046008"/>
    </source>
</evidence>
<evidence type="ECO:0000256" key="15">
    <source>
        <dbReference type="ARBA" id="ARBA00049334"/>
    </source>
</evidence>
<dbReference type="GO" id="GO:0050353">
    <property type="term" value="F:trimethyllysine dioxygenase activity"/>
    <property type="evidence" value="ECO:0007669"/>
    <property type="project" value="UniProtKB-EC"/>
</dbReference>
<evidence type="ECO:0000256" key="13">
    <source>
        <dbReference type="ARBA" id="ARBA00032283"/>
    </source>
</evidence>
<evidence type="ECO:0000256" key="4">
    <source>
        <dbReference type="ARBA" id="ARBA00008654"/>
    </source>
</evidence>
<dbReference type="Proteomes" id="UP000481861">
    <property type="component" value="Unassembled WGS sequence"/>
</dbReference>
<evidence type="ECO:0000256" key="2">
    <source>
        <dbReference type="ARBA" id="ARBA00001961"/>
    </source>
</evidence>
<comment type="catalytic activity">
    <reaction evidence="15">
        <text>N(6),N(6),N(6)-trimethyl-L-lysine + 2-oxoglutarate + O2 = (3S)-3-hydroxy-N(6),N(6),N(6)-trimethyl-L-lysine + succinate + CO2</text>
        <dbReference type="Rhea" id="RHEA:14181"/>
        <dbReference type="ChEBI" id="CHEBI:15379"/>
        <dbReference type="ChEBI" id="CHEBI:16526"/>
        <dbReference type="ChEBI" id="CHEBI:16810"/>
        <dbReference type="ChEBI" id="CHEBI:30031"/>
        <dbReference type="ChEBI" id="CHEBI:58100"/>
        <dbReference type="ChEBI" id="CHEBI:141499"/>
        <dbReference type="EC" id="1.14.11.8"/>
    </reaction>
</comment>
<dbReference type="EMBL" id="JAADJZ010000010">
    <property type="protein sequence ID" value="KAF2871889.1"/>
    <property type="molecule type" value="Genomic_DNA"/>
</dbReference>
<dbReference type="OrthoDB" id="408743at2759"/>
<dbReference type="CDD" id="cd00250">
    <property type="entry name" value="CAS_like"/>
    <property type="match status" value="1"/>
</dbReference>
<feature type="domain" description="TauD/TfdA-like" evidence="17">
    <location>
        <begin position="195"/>
        <end position="423"/>
    </location>
</feature>
<evidence type="ECO:0000313" key="20">
    <source>
        <dbReference type="Proteomes" id="UP000481861"/>
    </source>
</evidence>
<dbReference type="Pfam" id="PF02668">
    <property type="entry name" value="TauD"/>
    <property type="match status" value="1"/>
</dbReference>
<comment type="caution">
    <text evidence="19">The sequence shown here is derived from an EMBL/GenBank/DDBJ whole genome shotgun (WGS) entry which is preliminary data.</text>
</comment>
<dbReference type="InterPro" id="IPR050411">
    <property type="entry name" value="AlphaKG_dependent_hydroxylases"/>
</dbReference>
<keyword evidence="20" id="KW-1185">Reference proteome</keyword>
<evidence type="ECO:0000256" key="8">
    <source>
        <dbReference type="ARBA" id="ARBA00022964"/>
    </source>
</evidence>
<evidence type="ECO:0000259" key="17">
    <source>
        <dbReference type="Pfam" id="PF02668"/>
    </source>
</evidence>
<dbReference type="NCBIfam" id="TIGR02410">
    <property type="entry name" value="carnitine_TMLD"/>
    <property type="match status" value="1"/>
</dbReference>
<dbReference type="FunFam" id="3.30.2020.30:FF:000002">
    <property type="entry name" value="Putative gamma-butyrobetaine dioxygenase"/>
    <property type="match status" value="1"/>
</dbReference>
<dbReference type="Pfam" id="PF06155">
    <property type="entry name" value="GBBH-like_N"/>
    <property type="match status" value="1"/>
</dbReference>
<evidence type="ECO:0000256" key="3">
    <source>
        <dbReference type="ARBA" id="ARBA00005022"/>
    </source>
</evidence>
<dbReference type="PANTHER" id="PTHR10696:SF51">
    <property type="entry name" value="TRIMETHYLLYSINE DIOXYGENASE, MITOCHONDRIAL"/>
    <property type="match status" value="1"/>
</dbReference>